<dbReference type="GO" id="GO:0005829">
    <property type="term" value="C:cytosol"/>
    <property type="evidence" value="ECO:0007669"/>
    <property type="project" value="TreeGrafter"/>
</dbReference>
<dbReference type="PANTHER" id="PTHR10000:SF8">
    <property type="entry name" value="HAD SUPERFAMILY HYDROLASE-LIKE, TYPE 3"/>
    <property type="match status" value="1"/>
</dbReference>
<reference evidence="1 2" key="1">
    <citation type="submission" date="2016-01" db="EMBL/GenBank/DDBJ databases">
        <title>Highly variable Streptococcus oralis are common among viridans streptococci isolated from primates.</title>
        <authorList>
            <person name="Denapaite D."/>
            <person name="Rieger M."/>
            <person name="Koendgen S."/>
            <person name="Brueckner R."/>
            <person name="Ochigava I."/>
            <person name="Kappeler P."/>
            <person name="Maetz-Rensing K."/>
            <person name="Leendertz F."/>
            <person name="Hakenbeck R."/>
        </authorList>
    </citation>
    <scope>NUCLEOTIDE SEQUENCE [LARGE SCALE GENOMIC DNA]</scope>
    <source>
        <strain evidence="1 2">DD15</strain>
    </source>
</reference>
<gene>
    <name evidence="1" type="ORF">SORDD15_00863</name>
</gene>
<dbReference type="Pfam" id="PF08282">
    <property type="entry name" value="Hydrolase_3"/>
    <property type="match status" value="1"/>
</dbReference>
<accession>A0A139NYR5</accession>
<dbReference type="PANTHER" id="PTHR10000">
    <property type="entry name" value="PHOSPHOSERINE PHOSPHATASE"/>
    <property type="match status" value="1"/>
</dbReference>
<dbReference type="AlphaFoldDB" id="A0A139NYR5"/>
<name>A0A139NYR5_STROR</name>
<dbReference type="Gene3D" id="3.30.1240.10">
    <property type="match status" value="1"/>
</dbReference>
<evidence type="ECO:0008006" key="3">
    <source>
        <dbReference type="Google" id="ProtNLM"/>
    </source>
</evidence>
<sequence length="258" mass="28980">MKFVFDLDGTLSFDYMTIDEEIQQVLLRAEDYGHEVVFASARSYRDCLGLLGSELSQRLVIGLNGGVAYHLGKAIFKRNLDAKVYQALVDYCQTYNLPFFVDDCFDYSGQIVEKIPFISSVDPLKVARHQKLDDLGTPIKVVVYMGDHEELLDDLLGQLERLGQAHLSYHAHEKCLYVNPLDTHKATTVEKLCGENFIAFGNDQNDIELFKTSLYSVQIGDFAGLTPYADDTLELKGAPYPAVAAKILQTFAEFKGNR</sequence>
<comment type="caution">
    <text evidence="1">The sequence shown here is derived from an EMBL/GenBank/DDBJ whole genome shotgun (WGS) entry which is preliminary data.</text>
</comment>
<dbReference type="InterPro" id="IPR036412">
    <property type="entry name" value="HAD-like_sf"/>
</dbReference>
<dbReference type="EMBL" id="LQNX01000052">
    <property type="protein sequence ID" value="KXT81110.1"/>
    <property type="molecule type" value="Genomic_DNA"/>
</dbReference>
<dbReference type="GO" id="GO:0016791">
    <property type="term" value="F:phosphatase activity"/>
    <property type="evidence" value="ECO:0007669"/>
    <property type="project" value="TreeGrafter"/>
</dbReference>
<dbReference type="RefSeq" id="WP_061414804.1">
    <property type="nucleotide sequence ID" value="NZ_KQ969521.1"/>
</dbReference>
<dbReference type="PATRIC" id="fig|1303.78.peg.923"/>
<dbReference type="OrthoDB" id="1650327at2"/>
<dbReference type="InterPro" id="IPR023214">
    <property type="entry name" value="HAD_sf"/>
</dbReference>
<protein>
    <recommendedName>
        <fullName evidence="3">HMP-PP phosphatase</fullName>
    </recommendedName>
</protein>
<proteinExistence type="predicted"/>
<dbReference type="Gene3D" id="3.40.50.1000">
    <property type="entry name" value="HAD superfamily/HAD-like"/>
    <property type="match status" value="1"/>
</dbReference>
<dbReference type="SUPFAM" id="SSF56784">
    <property type="entry name" value="HAD-like"/>
    <property type="match status" value="1"/>
</dbReference>
<dbReference type="GO" id="GO:0000287">
    <property type="term" value="F:magnesium ion binding"/>
    <property type="evidence" value="ECO:0007669"/>
    <property type="project" value="TreeGrafter"/>
</dbReference>
<organism evidence="1 2">
    <name type="scientific">Streptococcus oralis</name>
    <dbReference type="NCBI Taxonomy" id="1303"/>
    <lineage>
        <taxon>Bacteria</taxon>
        <taxon>Bacillati</taxon>
        <taxon>Bacillota</taxon>
        <taxon>Bacilli</taxon>
        <taxon>Lactobacillales</taxon>
        <taxon>Streptococcaceae</taxon>
        <taxon>Streptococcus</taxon>
    </lineage>
</organism>
<evidence type="ECO:0000313" key="1">
    <source>
        <dbReference type="EMBL" id="KXT81110.1"/>
    </source>
</evidence>
<dbReference type="Proteomes" id="UP000070678">
    <property type="component" value="Unassembled WGS sequence"/>
</dbReference>
<evidence type="ECO:0000313" key="2">
    <source>
        <dbReference type="Proteomes" id="UP000070678"/>
    </source>
</evidence>